<sequence length="128" mass="14927">MPQGKLIKRQRLPKNDQGDHWHWKDLNNGVNVTFYGKVFHIVNMDKFTSNFLDSEGIIVKPSEGLPIDPYIESRKNAAALSTFTTPLSFNKQKQFLELDRKVLRFFAFGMTGKTCSERCVRLLYMYVY</sequence>
<keyword evidence="8" id="KW-1185">Reference proteome</keyword>
<evidence type="ECO:0000256" key="1">
    <source>
        <dbReference type="ARBA" id="ARBA00004430"/>
    </source>
</evidence>
<comment type="subcellular location">
    <subcellularLocation>
        <location evidence="1">Cytoplasm</location>
        <location evidence="1">Cytoskeleton</location>
        <location evidence="1">Cilium axoneme</location>
    </subcellularLocation>
</comment>
<dbReference type="InterPro" id="IPR006602">
    <property type="entry name" value="DM10_dom"/>
</dbReference>
<dbReference type="GO" id="GO:0072686">
    <property type="term" value="C:mitotic spindle"/>
    <property type="evidence" value="ECO:0007669"/>
    <property type="project" value="TreeGrafter"/>
</dbReference>
<dbReference type="PANTHER" id="PTHR12086:SF9">
    <property type="entry name" value="EF-HAND DOMAIN-CONTAINING PROTEIN 1"/>
    <property type="match status" value="1"/>
</dbReference>
<dbReference type="AlphaFoldDB" id="A0A9D3Y4C7"/>
<dbReference type="PROSITE" id="PS51336">
    <property type="entry name" value="DM10"/>
    <property type="match status" value="1"/>
</dbReference>
<dbReference type="Pfam" id="PF06565">
    <property type="entry name" value="DM10_dom"/>
    <property type="match status" value="1"/>
</dbReference>
<protein>
    <recommendedName>
        <fullName evidence="6">DM10 domain-containing protein</fullName>
    </recommendedName>
</protein>
<dbReference type="Proteomes" id="UP000828390">
    <property type="component" value="Unassembled WGS sequence"/>
</dbReference>
<evidence type="ECO:0000313" key="7">
    <source>
        <dbReference type="EMBL" id="KAH3691674.1"/>
    </source>
</evidence>
<feature type="domain" description="DM10" evidence="6">
    <location>
        <begin position="1"/>
        <end position="56"/>
    </location>
</feature>
<keyword evidence="5" id="KW-0966">Cell projection</keyword>
<dbReference type="GO" id="GO:0005930">
    <property type="term" value="C:axoneme"/>
    <property type="evidence" value="ECO:0007669"/>
    <property type="project" value="UniProtKB-SubCell"/>
</dbReference>
<keyword evidence="4" id="KW-0206">Cytoskeleton</keyword>
<evidence type="ECO:0000256" key="5">
    <source>
        <dbReference type="ARBA" id="ARBA00023273"/>
    </source>
</evidence>
<evidence type="ECO:0000256" key="2">
    <source>
        <dbReference type="ARBA" id="ARBA00022490"/>
    </source>
</evidence>
<keyword evidence="2" id="KW-0963">Cytoplasm</keyword>
<evidence type="ECO:0000256" key="3">
    <source>
        <dbReference type="ARBA" id="ARBA00022737"/>
    </source>
</evidence>
<organism evidence="7 8">
    <name type="scientific">Dreissena polymorpha</name>
    <name type="common">Zebra mussel</name>
    <name type="synonym">Mytilus polymorpha</name>
    <dbReference type="NCBI Taxonomy" id="45954"/>
    <lineage>
        <taxon>Eukaryota</taxon>
        <taxon>Metazoa</taxon>
        <taxon>Spiralia</taxon>
        <taxon>Lophotrochozoa</taxon>
        <taxon>Mollusca</taxon>
        <taxon>Bivalvia</taxon>
        <taxon>Autobranchia</taxon>
        <taxon>Heteroconchia</taxon>
        <taxon>Euheterodonta</taxon>
        <taxon>Imparidentia</taxon>
        <taxon>Neoheterodontei</taxon>
        <taxon>Myida</taxon>
        <taxon>Dreissenoidea</taxon>
        <taxon>Dreissenidae</taxon>
        <taxon>Dreissena</taxon>
    </lineage>
</organism>
<evidence type="ECO:0000256" key="4">
    <source>
        <dbReference type="ARBA" id="ARBA00023212"/>
    </source>
</evidence>
<dbReference type="PANTHER" id="PTHR12086">
    <property type="entry name" value="EF-HAND DOMAIN C-TERMINAL CONTAINING PROTEIN"/>
    <property type="match status" value="1"/>
</dbReference>
<dbReference type="EMBL" id="JAIWYP010000032">
    <property type="protein sequence ID" value="KAH3691674.1"/>
    <property type="molecule type" value="Genomic_DNA"/>
</dbReference>
<comment type="caution">
    <text evidence="7">The sequence shown here is derived from an EMBL/GenBank/DDBJ whole genome shotgun (WGS) entry which is preliminary data.</text>
</comment>
<evidence type="ECO:0000259" key="6">
    <source>
        <dbReference type="PROSITE" id="PS51336"/>
    </source>
</evidence>
<reference evidence="7" key="1">
    <citation type="journal article" date="2019" name="bioRxiv">
        <title>The Genome of the Zebra Mussel, Dreissena polymorpha: A Resource for Invasive Species Research.</title>
        <authorList>
            <person name="McCartney M.A."/>
            <person name="Auch B."/>
            <person name="Kono T."/>
            <person name="Mallez S."/>
            <person name="Zhang Y."/>
            <person name="Obille A."/>
            <person name="Becker A."/>
            <person name="Abrahante J.E."/>
            <person name="Garbe J."/>
            <person name="Badalamenti J.P."/>
            <person name="Herman A."/>
            <person name="Mangelson H."/>
            <person name="Liachko I."/>
            <person name="Sullivan S."/>
            <person name="Sone E.D."/>
            <person name="Koren S."/>
            <person name="Silverstein K.A.T."/>
            <person name="Beckman K.B."/>
            <person name="Gohl D.M."/>
        </authorList>
    </citation>
    <scope>NUCLEOTIDE SEQUENCE</scope>
    <source>
        <strain evidence="7">Duluth1</strain>
        <tissue evidence="7">Whole animal</tissue>
    </source>
</reference>
<dbReference type="GO" id="GO:0060285">
    <property type="term" value="P:cilium-dependent cell motility"/>
    <property type="evidence" value="ECO:0007669"/>
    <property type="project" value="TreeGrafter"/>
</dbReference>
<keyword evidence="3" id="KW-0677">Repeat</keyword>
<dbReference type="InterPro" id="IPR040193">
    <property type="entry name" value="EFHC1/EFHC2/EFHB"/>
</dbReference>
<accession>A0A9D3Y4C7</accession>
<dbReference type="Gene3D" id="2.30.29.170">
    <property type="match status" value="1"/>
</dbReference>
<reference evidence="7" key="2">
    <citation type="submission" date="2020-11" db="EMBL/GenBank/DDBJ databases">
        <authorList>
            <person name="McCartney M.A."/>
            <person name="Auch B."/>
            <person name="Kono T."/>
            <person name="Mallez S."/>
            <person name="Becker A."/>
            <person name="Gohl D.M."/>
            <person name="Silverstein K.A.T."/>
            <person name="Koren S."/>
            <person name="Bechman K.B."/>
            <person name="Herman A."/>
            <person name="Abrahante J.E."/>
            <person name="Garbe J."/>
        </authorList>
    </citation>
    <scope>NUCLEOTIDE SEQUENCE</scope>
    <source>
        <strain evidence="7">Duluth1</strain>
        <tissue evidence="7">Whole animal</tissue>
    </source>
</reference>
<dbReference type="SMART" id="SM00676">
    <property type="entry name" value="DM10"/>
    <property type="match status" value="1"/>
</dbReference>
<evidence type="ECO:0000313" key="8">
    <source>
        <dbReference type="Proteomes" id="UP000828390"/>
    </source>
</evidence>
<dbReference type="GO" id="GO:0000281">
    <property type="term" value="P:mitotic cytokinesis"/>
    <property type="evidence" value="ECO:0007669"/>
    <property type="project" value="TreeGrafter"/>
</dbReference>
<name>A0A9D3Y4C7_DREPO</name>
<proteinExistence type="predicted"/>
<dbReference type="GO" id="GO:0007052">
    <property type="term" value="P:mitotic spindle organization"/>
    <property type="evidence" value="ECO:0007669"/>
    <property type="project" value="TreeGrafter"/>
</dbReference>
<gene>
    <name evidence="7" type="ORF">DPMN_191711</name>
</gene>
<dbReference type="GO" id="GO:0043014">
    <property type="term" value="F:alpha-tubulin binding"/>
    <property type="evidence" value="ECO:0007669"/>
    <property type="project" value="TreeGrafter"/>
</dbReference>